<accession>A0A3S0Z1V8</accession>
<sequence length="159" mass="16598">MNHTTKRAAVRGFTLIELMVVVAVIGILAAIAYPSYTEAVLKGRRAQARTALLELMQQQERYMTQRNAYLAFSTNVASGATTPAGASSTFKVHSGDNSSAPAYWLSADKCGSQPITDCVLLTATPTGTDAAAGSLTLSSTGAKGCTGTAASTNFRVCWP</sequence>
<comment type="caution">
    <text evidence="2">The sequence shown here is derived from an EMBL/GenBank/DDBJ whole genome shotgun (WGS) entry which is preliminary data.</text>
</comment>
<dbReference type="PANTHER" id="PTHR30093">
    <property type="entry name" value="GENERAL SECRETION PATHWAY PROTEIN G"/>
    <property type="match status" value="1"/>
</dbReference>
<dbReference type="OrthoDB" id="8592370at2"/>
<dbReference type="GO" id="GO:0043683">
    <property type="term" value="P:type IV pilus assembly"/>
    <property type="evidence" value="ECO:0007669"/>
    <property type="project" value="InterPro"/>
</dbReference>
<evidence type="ECO:0000256" key="1">
    <source>
        <dbReference type="SAM" id="Phobius"/>
    </source>
</evidence>
<keyword evidence="1" id="KW-1133">Transmembrane helix</keyword>
<gene>
    <name evidence="2" type="ORF">EJP67_07375</name>
</gene>
<dbReference type="PROSITE" id="PS00409">
    <property type="entry name" value="PROKAR_NTER_METHYL"/>
    <property type="match status" value="1"/>
</dbReference>
<dbReference type="InterPro" id="IPR031982">
    <property type="entry name" value="PilE-like"/>
</dbReference>
<dbReference type="Pfam" id="PF07963">
    <property type="entry name" value="N_methyl"/>
    <property type="match status" value="1"/>
</dbReference>
<keyword evidence="1" id="KW-0472">Membrane</keyword>
<dbReference type="RefSeq" id="WP_126021050.1">
    <property type="nucleotide sequence ID" value="NZ_RXFT01000002.1"/>
</dbReference>
<evidence type="ECO:0000313" key="3">
    <source>
        <dbReference type="Proteomes" id="UP000281118"/>
    </source>
</evidence>
<keyword evidence="1" id="KW-0812">Transmembrane</keyword>
<dbReference type="Proteomes" id="UP000281118">
    <property type="component" value="Unassembled WGS sequence"/>
</dbReference>
<dbReference type="InterPro" id="IPR045584">
    <property type="entry name" value="Pilin-like"/>
</dbReference>
<dbReference type="PANTHER" id="PTHR30093:SF47">
    <property type="entry name" value="TYPE IV PILUS NON-CORE MINOR PILIN PILE"/>
    <property type="match status" value="1"/>
</dbReference>
<dbReference type="EMBL" id="RXFT01000002">
    <property type="protein sequence ID" value="RUR66886.1"/>
    <property type="molecule type" value="Genomic_DNA"/>
</dbReference>
<dbReference type="SUPFAM" id="SSF54523">
    <property type="entry name" value="Pili subunits"/>
    <property type="match status" value="1"/>
</dbReference>
<name>A0A3S0Z1V8_9BURK</name>
<dbReference type="AlphaFoldDB" id="A0A3S0Z1V8"/>
<feature type="transmembrane region" description="Helical" evidence="1">
    <location>
        <begin position="12"/>
        <end position="33"/>
    </location>
</feature>
<organism evidence="2 3">
    <name type="scientific">Variovorax guangxiensis</name>
    <dbReference type="NCBI Taxonomy" id="1775474"/>
    <lineage>
        <taxon>Bacteria</taxon>
        <taxon>Pseudomonadati</taxon>
        <taxon>Pseudomonadota</taxon>
        <taxon>Betaproteobacteria</taxon>
        <taxon>Burkholderiales</taxon>
        <taxon>Comamonadaceae</taxon>
        <taxon>Variovorax</taxon>
    </lineage>
</organism>
<dbReference type="InterPro" id="IPR012902">
    <property type="entry name" value="N_methyl_site"/>
</dbReference>
<evidence type="ECO:0000313" key="2">
    <source>
        <dbReference type="EMBL" id="RUR66886.1"/>
    </source>
</evidence>
<dbReference type="Pfam" id="PF16732">
    <property type="entry name" value="ComP_DUS"/>
    <property type="match status" value="1"/>
</dbReference>
<proteinExistence type="predicted"/>
<reference evidence="2 3" key="1">
    <citation type="submission" date="2018-12" db="EMBL/GenBank/DDBJ databases">
        <title>The genome sequences of Variovorax guangxiensis DSM 27352.</title>
        <authorList>
            <person name="Gao J."/>
            <person name="Sun J."/>
        </authorList>
    </citation>
    <scope>NUCLEOTIDE SEQUENCE [LARGE SCALE GENOMIC DNA]</scope>
    <source>
        <strain evidence="2 3">DSM 27352</strain>
    </source>
</reference>
<protein>
    <submittedName>
        <fullName evidence="2">Prepilin-type N-terminal cleavage/methylation domain-containing protein</fullName>
    </submittedName>
</protein>
<dbReference type="NCBIfam" id="TIGR02532">
    <property type="entry name" value="IV_pilin_GFxxxE"/>
    <property type="match status" value="1"/>
</dbReference>
<dbReference type="Gene3D" id="3.30.700.10">
    <property type="entry name" value="Glycoprotein, Type 4 Pilin"/>
    <property type="match status" value="1"/>
</dbReference>